<dbReference type="Gene3D" id="3.30.565.10">
    <property type="entry name" value="Histidine kinase-like ATPase, C-terminal domain"/>
    <property type="match status" value="1"/>
</dbReference>
<dbReference type="Proteomes" id="UP000092574">
    <property type="component" value="Chromosome"/>
</dbReference>
<evidence type="ECO:0000256" key="12">
    <source>
        <dbReference type="SAM" id="Phobius"/>
    </source>
</evidence>
<keyword evidence="10" id="KW-0902">Two-component regulatory system</keyword>
<evidence type="ECO:0000256" key="5">
    <source>
        <dbReference type="ARBA" id="ARBA00022692"/>
    </source>
</evidence>
<gene>
    <name evidence="14" type="ORF">A4V09_15810</name>
</gene>
<evidence type="ECO:0000313" key="14">
    <source>
        <dbReference type="EMBL" id="ANU77096.2"/>
    </source>
</evidence>
<dbReference type="Gene3D" id="6.10.340.10">
    <property type="match status" value="1"/>
</dbReference>
<evidence type="ECO:0000256" key="10">
    <source>
        <dbReference type="ARBA" id="ARBA00023012"/>
    </source>
</evidence>
<keyword evidence="8" id="KW-0067">ATP-binding</keyword>
<keyword evidence="5 12" id="KW-0812">Transmembrane</keyword>
<keyword evidence="9 12" id="KW-1133">Transmembrane helix</keyword>
<dbReference type="PANTHER" id="PTHR34220:SF11">
    <property type="entry name" value="SENSOR PROTEIN KINASE HPTS"/>
    <property type="match status" value="1"/>
</dbReference>
<dbReference type="InterPro" id="IPR050640">
    <property type="entry name" value="Bact_2-comp_sensor_kinase"/>
</dbReference>
<keyword evidence="3" id="KW-0597">Phosphoprotein</keyword>
<dbReference type="EMBL" id="CP015405">
    <property type="protein sequence ID" value="ANU77096.2"/>
    <property type="molecule type" value="Genomic_DNA"/>
</dbReference>
<keyword evidence="2" id="KW-1003">Cell membrane</keyword>
<dbReference type="AlphaFoldDB" id="A0A1C7IBP2"/>
<evidence type="ECO:0000256" key="9">
    <source>
        <dbReference type="ARBA" id="ARBA00022989"/>
    </source>
</evidence>
<keyword evidence="7" id="KW-0418">Kinase</keyword>
<proteinExistence type="predicted"/>
<dbReference type="KEGG" id="byl:A4V09_15810"/>
<feature type="transmembrane region" description="Helical" evidence="12">
    <location>
        <begin position="326"/>
        <end position="345"/>
    </location>
</feature>
<dbReference type="InterPro" id="IPR003594">
    <property type="entry name" value="HATPase_dom"/>
</dbReference>
<dbReference type="PANTHER" id="PTHR34220">
    <property type="entry name" value="SENSOR HISTIDINE KINASE YPDA"/>
    <property type="match status" value="1"/>
</dbReference>
<evidence type="ECO:0000256" key="4">
    <source>
        <dbReference type="ARBA" id="ARBA00022679"/>
    </source>
</evidence>
<feature type="domain" description="Histidine kinase/HSP90-like ATPase" evidence="13">
    <location>
        <begin position="502"/>
        <end position="618"/>
    </location>
</feature>
<dbReference type="Pfam" id="PF06580">
    <property type="entry name" value="His_kinase"/>
    <property type="match status" value="1"/>
</dbReference>
<dbReference type="OrthoDB" id="138378at2"/>
<evidence type="ECO:0000256" key="7">
    <source>
        <dbReference type="ARBA" id="ARBA00022777"/>
    </source>
</evidence>
<evidence type="ECO:0000256" key="3">
    <source>
        <dbReference type="ARBA" id="ARBA00022553"/>
    </source>
</evidence>
<evidence type="ECO:0000259" key="13">
    <source>
        <dbReference type="SMART" id="SM00387"/>
    </source>
</evidence>
<evidence type="ECO:0000256" key="6">
    <source>
        <dbReference type="ARBA" id="ARBA00022741"/>
    </source>
</evidence>
<dbReference type="GO" id="GO:0005886">
    <property type="term" value="C:plasma membrane"/>
    <property type="evidence" value="ECO:0007669"/>
    <property type="project" value="UniProtKB-SubCell"/>
</dbReference>
<dbReference type="SUPFAM" id="SSF55874">
    <property type="entry name" value="ATPase domain of HSP90 chaperone/DNA topoisomerase II/histidine kinase"/>
    <property type="match status" value="1"/>
</dbReference>
<dbReference type="STRING" id="1796616.A4V09_15810"/>
<dbReference type="Pfam" id="PF02518">
    <property type="entry name" value="HATPase_c"/>
    <property type="match status" value="1"/>
</dbReference>
<dbReference type="InterPro" id="IPR036890">
    <property type="entry name" value="HATPase_C_sf"/>
</dbReference>
<protein>
    <recommendedName>
        <fullName evidence="13">Histidine kinase/HSP90-like ATPase domain-containing protein</fullName>
    </recommendedName>
</protein>
<evidence type="ECO:0000313" key="15">
    <source>
        <dbReference type="Proteomes" id="UP000092574"/>
    </source>
</evidence>
<evidence type="ECO:0000256" key="2">
    <source>
        <dbReference type="ARBA" id="ARBA00022475"/>
    </source>
</evidence>
<evidence type="ECO:0000256" key="8">
    <source>
        <dbReference type="ARBA" id="ARBA00022840"/>
    </source>
</evidence>
<sequence>MAQNMQFQNYTIKLRIWKTWSVWPRFCTLQGRTSRRGCDVMKWKGIYSHRIFTQLVVFTLLISLIPTLSITSFLFYKLENMVKTELSNSYRQMTSQYIKNIDEKLTQYQYSLDVIADNTVILEALVDETKSPYIKGEQISSEVTKSLLLDRQKEIRNCMLYSDMDEYPVYGKRASMVKEAGHEEWFLRERAVKEGSFSYISSAGNIPVLSFVKNMENVNIHNYEKKQLGFLKLDLYMELVFKPANTDHEKDSSYDVIVYSDKNELLYSSAPRKDSLLDAWLNTEDSAELLDGFTVKHENLKESSLNVLLLFDNHQLAVKQQTVRQMVLPILLGVTLLIIFWAWLYSRNFSARIGCLVQKFHKAETGDLNIYGPIAGNDEVSELDRQFSHMLKKLNTLIQKNYIRELENKEAQLKNLQLQINPHFLYNTLETISSIAAVKQVFDICDICQKLGEIFRYNLGKNYGEFVTVAQELGHVQNYIFIIKKRYGNRFEVFYNISLDTDQVMTLRFILQPIIENAILHGLVKQTTTGTLELSVWEEENCLMIRVEDDGIGMDIQKVEELNRSINVADNLTKTGRNIGIRNVNQRIKLACGDKYGITVKSTLHYGSQFDIRLPLIRKGEKTDE</sequence>
<keyword evidence="4" id="KW-0808">Transferase</keyword>
<keyword evidence="15" id="KW-1185">Reference proteome</keyword>
<comment type="subcellular location">
    <subcellularLocation>
        <location evidence="1">Cell membrane</location>
        <topology evidence="1">Multi-pass membrane protein</topology>
    </subcellularLocation>
</comment>
<evidence type="ECO:0000256" key="1">
    <source>
        <dbReference type="ARBA" id="ARBA00004651"/>
    </source>
</evidence>
<keyword evidence="6" id="KW-0547">Nucleotide-binding</keyword>
<dbReference type="InterPro" id="IPR010559">
    <property type="entry name" value="Sig_transdc_His_kin_internal"/>
</dbReference>
<reference evidence="14" key="1">
    <citation type="submission" date="2017-04" db="EMBL/GenBank/DDBJ databases">
        <title>Complete Genome Sequences of Twelve Strains of a Stable Defined Moderately Diverse Mouse Microbiota 2 (sDMDMm2).</title>
        <authorList>
            <person name="Uchimura Y."/>
            <person name="Wyss M."/>
            <person name="Brugiroux S."/>
            <person name="Limenitakis J.P."/>
            <person name="Stecher B."/>
            <person name="McCoy K.D."/>
            <person name="Macpherson A.J."/>
        </authorList>
    </citation>
    <scope>NUCLEOTIDE SEQUENCE</scope>
    <source>
        <strain evidence="14">YL58</strain>
    </source>
</reference>
<dbReference type="GO" id="GO:0005524">
    <property type="term" value="F:ATP binding"/>
    <property type="evidence" value="ECO:0007669"/>
    <property type="project" value="UniProtKB-KW"/>
</dbReference>
<evidence type="ECO:0000256" key="11">
    <source>
        <dbReference type="ARBA" id="ARBA00023136"/>
    </source>
</evidence>
<feature type="transmembrane region" description="Helical" evidence="12">
    <location>
        <begin position="51"/>
        <end position="76"/>
    </location>
</feature>
<organism evidence="14 15">
    <name type="scientific">Blautia pseudococcoides</name>
    <dbReference type="NCBI Taxonomy" id="1796616"/>
    <lineage>
        <taxon>Bacteria</taxon>
        <taxon>Bacillati</taxon>
        <taxon>Bacillota</taxon>
        <taxon>Clostridia</taxon>
        <taxon>Lachnospirales</taxon>
        <taxon>Lachnospiraceae</taxon>
        <taxon>Blautia</taxon>
    </lineage>
</organism>
<dbReference type="GO" id="GO:0000155">
    <property type="term" value="F:phosphorelay sensor kinase activity"/>
    <property type="evidence" value="ECO:0007669"/>
    <property type="project" value="InterPro"/>
</dbReference>
<name>A0A1C7IBP2_9FIRM</name>
<dbReference type="SMART" id="SM00387">
    <property type="entry name" value="HATPase_c"/>
    <property type="match status" value="1"/>
</dbReference>
<keyword evidence="11 12" id="KW-0472">Membrane</keyword>
<accession>A0A1C7IBP2</accession>